<dbReference type="Proteomes" id="UP000218811">
    <property type="component" value="Unassembled WGS sequence"/>
</dbReference>
<feature type="compositionally biased region" description="Basic and acidic residues" evidence="1">
    <location>
        <begin position="7"/>
        <end position="19"/>
    </location>
</feature>
<evidence type="ECO:0000256" key="1">
    <source>
        <dbReference type="SAM" id="MobiDB-lite"/>
    </source>
</evidence>
<dbReference type="AlphaFoldDB" id="A0A2H3IXK8"/>
<evidence type="ECO:0000313" key="2">
    <source>
        <dbReference type="EMBL" id="PCH34730.1"/>
    </source>
</evidence>
<feature type="region of interest" description="Disordered" evidence="1">
    <location>
        <begin position="1"/>
        <end position="41"/>
    </location>
</feature>
<gene>
    <name evidence="2" type="ORF">WOLCODRAFT_155392</name>
</gene>
<dbReference type="EMBL" id="KB467832">
    <property type="protein sequence ID" value="PCH34730.1"/>
    <property type="molecule type" value="Genomic_DNA"/>
</dbReference>
<sequence length="180" mass="20454">MLYRRNATRERKEESDRKTTPPGARAVQAREPGQGCRRFPGKKGVSALMRALARSRRCPHEMGVWDQQTERRAIVSWAPMIGDRRAVTRFSILQRPWAGLRGAHGCVAGWKQRWRGCRERTRRARTAGPAEFMSQARGVRCPTSLPAIGQLRMIIQDDKREMASLTEKRAQLGPTSGTTW</sequence>
<organism evidence="2 3">
    <name type="scientific">Wolfiporia cocos (strain MD-104)</name>
    <name type="common">Brown rot fungus</name>
    <dbReference type="NCBI Taxonomy" id="742152"/>
    <lineage>
        <taxon>Eukaryota</taxon>
        <taxon>Fungi</taxon>
        <taxon>Dikarya</taxon>
        <taxon>Basidiomycota</taxon>
        <taxon>Agaricomycotina</taxon>
        <taxon>Agaricomycetes</taxon>
        <taxon>Polyporales</taxon>
        <taxon>Phaeolaceae</taxon>
        <taxon>Wolfiporia</taxon>
    </lineage>
</organism>
<evidence type="ECO:0000313" key="3">
    <source>
        <dbReference type="Proteomes" id="UP000218811"/>
    </source>
</evidence>
<accession>A0A2H3IXK8</accession>
<keyword evidence="3" id="KW-1185">Reference proteome</keyword>
<proteinExistence type="predicted"/>
<reference evidence="2 3" key="1">
    <citation type="journal article" date="2012" name="Science">
        <title>The Paleozoic origin of enzymatic lignin decomposition reconstructed from 31 fungal genomes.</title>
        <authorList>
            <person name="Floudas D."/>
            <person name="Binder M."/>
            <person name="Riley R."/>
            <person name="Barry K."/>
            <person name="Blanchette R.A."/>
            <person name="Henrissat B."/>
            <person name="Martinez A.T."/>
            <person name="Otillar R."/>
            <person name="Spatafora J.W."/>
            <person name="Yadav J.S."/>
            <person name="Aerts A."/>
            <person name="Benoit I."/>
            <person name="Boyd A."/>
            <person name="Carlson A."/>
            <person name="Copeland A."/>
            <person name="Coutinho P.M."/>
            <person name="de Vries R.P."/>
            <person name="Ferreira P."/>
            <person name="Findley K."/>
            <person name="Foster B."/>
            <person name="Gaskell J."/>
            <person name="Glotzer D."/>
            <person name="Gorecki P."/>
            <person name="Heitman J."/>
            <person name="Hesse C."/>
            <person name="Hori C."/>
            <person name="Igarashi K."/>
            <person name="Jurgens J.A."/>
            <person name="Kallen N."/>
            <person name="Kersten P."/>
            <person name="Kohler A."/>
            <person name="Kuees U."/>
            <person name="Kumar T.K.A."/>
            <person name="Kuo A."/>
            <person name="LaButti K."/>
            <person name="Larrondo L.F."/>
            <person name="Lindquist E."/>
            <person name="Ling A."/>
            <person name="Lombard V."/>
            <person name="Lucas S."/>
            <person name="Lundell T."/>
            <person name="Martin R."/>
            <person name="McLaughlin D.J."/>
            <person name="Morgenstern I."/>
            <person name="Morin E."/>
            <person name="Murat C."/>
            <person name="Nagy L.G."/>
            <person name="Nolan M."/>
            <person name="Ohm R.A."/>
            <person name="Patyshakuliyeva A."/>
            <person name="Rokas A."/>
            <person name="Ruiz-Duenas F.J."/>
            <person name="Sabat G."/>
            <person name="Salamov A."/>
            <person name="Samejima M."/>
            <person name="Schmutz J."/>
            <person name="Slot J.C."/>
            <person name="St John F."/>
            <person name="Stenlid J."/>
            <person name="Sun H."/>
            <person name="Sun S."/>
            <person name="Syed K."/>
            <person name="Tsang A."/>
            <person name="Wiebenga A."/>
            <person name="Young D."/>
            <person name="Pisabarro A."/>
            <person name="Eastwood D.C."/>
            <person name="Martin F."/>
            <person name="Cullen D."/>
            <person name="Grigoriev I.V."/>
            <person name="Hibbett D.S."/>
        </authorList>
    </citation>
    <scope>NUCLEOTIDE SEQUENCE [LARGE SCALE GENOMIC DNA]</scope>
    <source>
        <strain evidence="2 3">MD-104</strain>
    </source>
</reference>
<protein>
    <submittedName>
        <fullName evidence="2">Uncharacterized protein</fullName>
    </submittedName>
</protein>
<name>A0A2H3IXK8_WOLCO</name>